<organism evidence="7 10">
    <name type="scientific">Paracoccus pantotrophus</name>
    <name type="common">Thiosphaera pantotropha</name>
    <dbReference type="NCBI Taxonomy" id="82367"/>
    <lineage>
        <taxon>Bacteria</taxon>
        <taxon>Pseudomonadati</taxon>
        <taxon>Pseudomonadota</taxon>
        <taxon>Alphaproteobacteria</taxon>
        <taxon>Rhodobacterales</taxon>
        <taxon>Paracoccaceae</taxon>
        <taxon>Paracoccus</taxon>
    </lineage>
</organism>
<accession>A0AAE6NUT6</accession>
<evidence type="ECO:0000313" key="9">
    <source>
        <dbReference type="Proteomes" id="UP000273626"/>
    </source>
</evidence>
<dbReference type="PANTHER" id="PTHR10381:SF70">
    <property type="entry name" value="ATP-DEPENDENT CLP PROTEASE PROTEOLYTIC SUBUNIT"/>
    <property type="match status" value="1"/>
</dbReference>
<protein>
    <recommendedName>
        <fullName evidence="6">ATP-dependent Clp protease proteolytic subunit</fullName>
    </recommendedName>
</protein>
<evidence type="ECO:0000256" key="1">
    <source>
        <dbReference type="ARBA" id="ARBA00007039"/>
    </source>
</evidence>
<dbReference type="GO" id="GO:0009368">
    <property type="term" value="C:endopeptidase Clp complex"/>
    <property type="evidence" value="ECO:0007669"/>
    <property type="project" value="TreeGrafter"/>
</dbReference>
<dbReference type="GO" id="GO:0051117">
    <property type="term" value="F:ATPase binding"/>
    <property type="evidence" value="ECO:0007669"/>
    <property type="project" value="TreeGrafter"/>
</dbReference>
<dbReference type="InterPro" id="IPR001907">
    <property type="entry name" value="ClpP"/>
</dbReference>
<dbReference type="Proteomes" id="UP000326453">
    <property type="component" value="Chromosome 2"/>
</dbReference>
<keyword evidence="5" id="KW-0720">Serine protease</keyword>
<evidence type="ECO:0000256" key="3">
    <source>
        <dbReference type="ARBA" id="ARBA00022670"/>
    </source>
</evidence>
<dbReference type="RefSeq" id="WP_147428955.1">
    <property type="nucleotide sequence ID" value="NZ_CP044423.1"/>
</dbReference>
<reference evidence="7 10" key="2">
    <citation type="submission" date="2019-01" db="EMBL/GenBank/DDBJ databases">
        <title>Complete Genome Sequence and Annotation of the Paracoccus pantotrophus type strain DSM 2944.</title>
        <authorList>
            <person name="Bockwoldt J.A."/>
            <person name="Zimmermann M."/>
            <person name="Tiso T."/>
            <person name="Blank L.M."/>
        </authorList>
    </citation>
    <scope>NUCLEOTIDE SEQUENCE [LARGE SCALE GENOMIC DNA]</scope>
    <source>
        <strain evidence="7 10">DSM 2944</strain>
    </source>
</reference>
<evidence type="ECO:0000313" key="10">
    <source>
        <dbReference type="Proteomes" id="UP000326453"/>
    </source>
</evidence>
<name>A0AAE6NUT6_PARPN</name>
<dbReference type="PRINTS" id="PR00127">
    <property type="entry name" value="CLPPROTEASEP"/>
</dbReference>
<dbReference type="GeneID" id="51369659"/>
<evidence type="ECO:0000256" key="5">
    <source>
        <dbReference type="ARBA" id="ARBA00022825"/>
    </source>
</evidence>
<keyword evidence="2" id="KW-0963">Cytoplasm</keyword>
<dbReference type="SUPFAM" id="SSF52096">
    <property type="entry name" value="ClpP/crotonase"/>
    <property type="match status" value="1"/>
</dbReference>
<dbReference type="PANTHER" id="PTHR10381">
    <property type="entry name" value="ATP-DEPENDENT CLP PROTEASE PROTEOLYTIC SUBUNIT"/>
    <property type="match status" value="1"/>
</dbReference>
<dbReference type="GO" id="GO:0004252">
    <property type="term" value="F:serine-type endopeptidase activity"/>
    <property type="evidence" value="ECO:0007669"/>
    <property type="project" value="InterPro"/>
</dbReference>
<keyword evidence="9" id="KW-1185">Reference proteome</keyword>
<dbReference type="EMBL" id="RBLI01000002">
    <property type="protein sequence ID" value="RKS44490.1"/>
    <property type="molecule type" value="Genomic_DNA"/>
</dbReference>
<gene>
    <name evidence="8" type="ORF">BDE18_3338</name>
    <name evidence="7" type="ORF">ESD82_03745</name>
</gene>
<dbReference type="GO" id="GO:0004176">
    <property type="term" value="F:ATP-dependent peptidase activity"/>
    <property type="evidence" value="ECO:0007669"/>
    <property type="project" value="InterPro"/>
</dbReference>
<dbReference type="CDD" id="cd07016">
    <property type="entry name" value="S14_ClpP_1"/>
    <property type="match status" value="1"/>
</dbReference>
<keyword evidence="4" id="KW-0378">Hydrolase</keyword>
<comment type="similarity">
    <text evidence="1 6">Belongs to the peptidase S14 family.</text>
</comment>
<dbReference type="EMBL" id="CP044423">
    <property type="protein sequence ID" value="QFG35313.1"/>
    <property type="molecule type" value="Genomic_DNA"/>
</dbReference>
<evidence type="ECO:0000256" key="4">
    <source>
        <dbReference type="ARBA" id="ARBA00022801"/>
    </source>
</evidence>
<evidence type="ECO:0000313" key="8">
    <source>
        <dbReference type="EMBL" id="RKS44490.1"/>
    </source>
</evidence>
<dbReference type="AlphaFoldDB" id="A0AAE6NUT6"/>
<dbReference type="InterPro" id="IPR029045">
    <property type="entry name" value="ClpP/crotonase-like_dom_sf"/>
</dbReference>
<dbReference type="NCBIfam" id="NF045542">
    <property type="entry name" value="Clp_rel_HeadMat"/>
    <property type="match status" value="1"/>
</dbReference>
<sequence length="290" mass="31196">MAKNHMPVAHFGVRPDDVRAECAPPKAFEKWQPELRARAEAVGDDSGPFTIDVMDVIGDTWDGYGVTGRKVGALLRAAGEREVVVNINSPGGDVFEGLAIYNMLRGHKADVTVRIVGLAASAASVIAMAGDRVEIARAGFLMIHNTWVWAVGDRNDLMTVAGQLAAFDEVLADLYSVRTGIDPAEIGTRMDKEFWVSGRAAVEQGFADDLLEADHITSSSGAKAQVQGLHRNRRAEAAMALGGMPRSERRAFFKALTSKPSAADDDMPRAVETMANLTGWAKSLTAKMEN</sequence>
<dbReference type="InterPro" id="IPR023562">
    <property type="entry name" value="ClpP/TepA"/>
</dbReference>
<evidence type="ECO:0000256" key="2">
    <source>
        <dbReference type="ARBA" id="ARBA00022490"/>
    </source>
</evidence>
<keyword evidence="3 7" id="KW-0645">Protease</keyword>
<proteinExistence type="inferred from homology"/>
<dbReference type="Pfam" id="PF00574">
    <property type="entry name" value="CLP_protease"/>
    <property type="match status" value="1"/>
</dbReference>
<evidence type="ECO:0000313" key="7">
    <source>
        <dbReference type="EMBL" id="QFG35313.1"/>
    </source>
</evidence>
<dbReference type="Proteomes" id="UP000273626">
    <property type="component" value="Unassembled WGS sequence"/>
</dbReference>
<dbReference type="KEGG" id="ppan:ESD82_03745"/>
<reference evidence="8 9" key="1">
    <citation type="submission" date="2018-10" db="EMBL/GenBank/DDBJ databases">
        <title>Genomic Encyclopedia of Archaeal and Bacterial Type Strains, Phase II (KMG-II): from individual species to whole genera.</title>
        <authorList>
            <person name="Goeker M."/>
        </authorList>
    </citation>
    <scope>NUCLEOTIDE SEQUENCE [LARGE SCALE GENOMIC DNA]</scope>
    <source>
        <strain evidence="9">ATCC 35512 / DSM 2944 / CIP 106514 / LMD 82.5 / NBRC 102493 / NCCB 82005 / GB17</strain>
        <strain evidence="8">DSM 2944</strain>
    </source>
</reference>
<dbReference type="GO" id="GO:0006515">
    <property type="term" value="P:protein quality control for misfolded or incompletely synthesized proteins"/>
    <property type="evidence" value="ECO:0007669"/>
    <property type="project" value="TreeGrafter"/>
</dbReference>
<evidence type="ECO:0000256" key="6">
    <source>
        <dbReference type="RuleBase" id="RU003567"/>
    </source>
</evidence>
<dbReference type="Gene3D" id="3.90.226.10">
    <property type="entry name" value="2-enoyl-CoA Hydratase, Chain A, domain 1"/>
    <property type="match status" value="1"/>
</dbReference>